<sequence>MSALSEVRKIADGDLTPAAALMLVRNALTSAGAAHVYAALRDLVWKKLIGRDFGSELGEWHSALAQTEALLREQMQPSVADKVLVLAELLAASARHAKLHPQDEILQRKHVRAILALLARNDNSAPRSMIARELGLADANLSRVLGIMAMAGLVRRVRNGKEAVYVLEVAGSNAHWQVTHAANKSLHPTAGVHVASAAPAAPPQQSRAVHFAKG</sequence>
<dbReference type="AlphaFoldDB" id="A0A317PPI7"/>
<proteinExistence type="predicted"/>
<dbReference type="InterPro" id="IPR011991">
    <property type="entry name" value="ArsR-like_HTH"/>
</dbReference>
<name>A0A317PPI7_9HYPH</name>
<evidence type="ECO:0000313" key="1">
    <source>
        <dbReference type="EMBL" id="PWW02201.1"/>
    </source>
</evidence>
<dbReference type="EMBL" id="QGTR01000002">
    <property type="protein sequence ID" value="PWW02201.1"/>
    <property type="molecule type" value="Genomic_DNA"/>
</dbReference>
<gene>
    <name evidence="1" type="ORF">DFR52_102869</name>
</gene>
<dbReference type="InterPro" id="IPR036390">
    <property type="entry name" value="WH_DNA-bd_sf"/>
</dbReference>
<dbReference type="OrthoDB" id="8263426at2"/>
<keyword evidence="2" id="KW-1185">Reference proteome</keyword>
<dbReference type="InterPro" id="IPR036388">
    <property type="entry name" value="WH-like_DNA-bd_sf"/>
</dbReference>
<dbReference type="Gene3D" id="1.10.10.10">
    <property type="entry name" value="Winged helix-like DNA-binding domain superfamily/Winged helix DNA-binding domain"/>
    <property type="match status" value="1"/>
</dbReference>
<dbReference type="CDD" id="cd00090">
    <property type="entry name" value="HTH_ARSR"/>
    <property type="match status" value="1"/>
</dbReference>
<evidence type="ECO:0000313" key="2">
    <source>
        <dbReference type="Proteomes" id="UP000246352"/>
    </source>
</evidence>
<dbReference type="Proteomes" id="UP000246352">
    <property type="component" value="Unassembled WGS sequence"/>
</dbReference>
<dbReference type="RefSeq" id="WP_110031903.1">
    <property type="nucleotide sequence ID" value="NZ_QGTR01000002.1"/>
</dbReference>
<organism evidence="1 2">
    <name type="scientific">Hoeflea marina</name>
    <dbReference type="NCBI Taxonomy" id="274592"/>
    <lineage>
        <taxon>Bacteria</taxon>
        <taxon>Pseudomonadati</taxon>
        <taxon>Pseudomonadota</taxon>
        <taxon>Alphaproteobacteria</taxon>
        <taxon>Hyphomicrobiales</taxon>
        <taxon>Rhizobiaceae</taxon>
        <taxon>Hoeflea</taxon>
    </lineage>
</organism>
<comment type="caution">
    <text evidence="1">The sequence shown here is derived from an EMBL/GenBank/DDBJ whole genome shotgun (WGS) entry which is preliminary data.</text>
</comment>
<protein>
    <submittedName>
        <fullName evidence="1">Uncharacterized protein</fullName>
    </submittedName>
</protein>
<dbReference type="GO" id="GO:0006355">
    <property type="term" value="P:regulation of DNA-templated transcription"/>
    <property type="evidence" value="ECO:0007669"/>
    <property type="project" value="UniProtKB-ARBA"/>
</dbReference>
<reference evidence="1 2" key="1">
    <citation type="submission" date="2018-05" db="EMBL/GenBank/DDBJ databases">
        <title>Genomic Encyclopedia of Type Strains, Phase IV (KMG-IV): sequencing the most valuable type-strain genomes for metagenomic binning, comparative biology and taxonomic classification.</title>
        <authorList>
            <person name="Goeker M."/>
        </authorList>
    </citation>
    <scope>NUCLEOTIDE SEQUENCE [LARGE SCALE GENOMIC DNA]</scope>
    <source>
        <strain evidence="1 2">DSM 16791</strain>
    </source>
</reference>
<dbReference type="SUPFAM" id="SSF46785">
    <property type="entry name" value="Winged helix' DNA-binding domain"/>
    <property type="match status" value="1"/>
</dbReference>
<accession>A0A317PPI7</accession>